<dbReference type="EMBL" id="CP051677">
    <property type="protein sequence ID" value="QJD79829.1"/>
    <property type="molecule type" value="Genomic_DNA"/>
</dbReference>
<dbReference type="KEGG" id="srho:HH216_16455"/>
<keyword evidence="5" id="KW-1185">Reference proteome</keyword>
<accession>A0A7L5DMZ5</accession>
<dbReference type="GO" id="GO:0008721">
    <property type="term" value="F:D-serine ammonia-lyase activity"/>
    <property type="evidence" value="ECO:0007669"/>
    <property type="project" value="TreeGrafter"/>
</dbReference>
<evidence type="ECO:0000313" key="5">
    <source>
        <dbReference type="Proteomes" id="UP000501128"/>
    </source>
</evidence>
<dbReference type="SMART" id="SM01119">
    <property type="entry name" value="D-ser_dehydrat"/>
    <property type="match status" value="1"/>
</dbReference>
<evidence type="ECO:0000256" key="2">
    <source>
        <dbReference type="ARBA" id="ARBA00023239"/>
    </source>
</evidence>
<dbReference type="RefSeq" id="WP_169551790.1">
    <property type="nucleotide sequence ID" value="NZ_CP051677.1"/>
</dbReference>
<dbReference type="Gene3D" id="2.40.37.20">
    <property type="entry name" value="D-serine dehydratase-like domain"/>
    <property type="match status" value="1"/>
</dbReference>
<gene>
    <name evidence="4" type="ORF">HH216_16455</name>
</gene>
<dbReference type="Pfam" id="PF14031">
    <property type="entry name" value="D-ser_dehydrat"/>
    <property type="match status" value="1"/>
</dbReference>
<feature type="domain" description="D-serine dehydratase-like" evidence="3">
    <location>
        <begin position="261"/>
        <end position="351"/>
    </location>
</feature>
<dbReference type="InterPro" id="IPR026956">
    <property type="entry name" value="D-ser_dehydrat-like_dom"/>
</dbReference>
<dbReference type="InterPro" id="IPR042208">
    <property type="entry name" value="D-ser_dehydrat-like_sf"/>
</dbReference>
<dbReference type="InterPro" id="IPR029066">
    <property type="entry name" value="PLP-binding_barrel"/>
</dbReference>
<dbReference type="Proteomes" id="UP000501128">
    <property type="component" value="Chromosome"/>
</dbReference>
<proteinExistence type="inferred from homology"/>
<name>A0A7L5DMZ5_9BACT</name>
<dbReference type="CDD" id="cd06821">
    <property type="entry name" value="PLPDE_III_D-TA"/>
    <property type="match status" value="1"/>
</dbReference>
<evidence type="ECO:0000259" key="3">
    <source>
        <dbReference type="SMART" id="SM01119"/>
    </source>
</evidence>
<dbReference type="PANTHER" id="PTHR28004">
    <property type="entry name" value="ZGC:162816-RELATED"/>
    <property type="match status" value="1"/>
</dbReference>
<dbReference type="PANTHER" id="PTHR28004:SF2">
    <property type="entry name" value="D-SERINE DEHYDRATASE"/>
    <property type="match status" value="1"/>
</dbReference>
<comment type="similarity">
    <text evidence="1">Belongs to the DSD1 family.</text>
</comment>
<evidence type="ECO:0000256" key="1">
    <source>
        <dbReference type="ARBA" id="ARBA00005323"/>
    </source>
</evidence>
<organism evidence="4 5">
    <name type="scientific">Spirosoma rhododendri</name>
    <dbReference type="NCBI Taxonomy" id="2728024"/>
    <lineage>
        <taxon>Bacteria</taxon>
        <taxon>Pseudomonadati</taxon>
        <taxon>Bacteroidota</taxon>
        <taxon>Cytophagia</taxon>
        <taxon>Cytophagales</taxon>
        <taxon>Cytophagaceae</taxon>
        <taxon>Spirosoma</taxon>
    </lineage>
</organism>
<dbReference type="Pfam" id="PF01168">
    <property type="entry name" value="Ala_racemase_N"/>
    <property type="match status" value="1"/>
</dbReference>
<dbReference type="InterPro" id="IPR001608">
    <property type="entry name" value="Ala_racemase_N"/>
</dbReference>
<sequence length="370" mass="40706">MINSDWYTITDVDALDTPALVIYPDRVRQNIDRLLAYVDDVSRLRPHVKTHKSPDASRLLLDAGIRKFKCATIAEAEMLAEAGASDVLLAYQPVGAKQQRLIDLIRAYPNTRFACLIDNLDTAKQLSERATAAGLTVPVYIDLNVGMNRTGILPDDQAALLYEQLATLPGIRPVGLHAYDGHLRDTDMSVRTARCDAAFAPVAQLREQLRTRGFDPIIVAGGSPTFPIHAQRPDVECSPGTFIYWDEGYGTILPEQPFEPAALVVGRVISLPTPTTLCIDIGHKSVAAEGELTQRLTFLNAPNLRATGQSEEHLTVDAGDNHPYRVGDVLYALPHHICPTVALFDRARTIEQGHLFGTWKTTARDRVLTV</sequence>
<protein>
    <submittedName>
        <fullName evidence="4">D-TA family PLP-dependent enzyme</fullName>
    </submittedName>
</protein>
<dbReference type="InterPro" id="IPR051466">
    <property type="entry name" value="D-amino_acid_metab_enzyme"/>
</dbReference>
<dbReference type="Gene3D" id="3.20.20.10">
    <property type="entry name" value="Alanine racemase"/>
    <property type="match status" value="1"/>
</dbReference>
<dbReference type="AlphaFoldDB" id="A0A7L5DMZ5"/>
<dbReference type="GO" id="GO:0036088">
    <property type="term" value="P:D-serine catabolic process"/>
    <property type="evidence" value="ECO:0007669"/>
    <property type="project" value="TreeGrafter"/>
</dbReference>
<dbReference type="SUPFAM" id="SSF51419">
    <property type="entry name" value="PLP-binding barrel"/>
    <property type="match status" value="1"/>
</dbReference>
<evidence type="ECO:0000313" key="4">
    <source>
        <dbReference type="EMBL" id="QJD79829.1"/>
    </source>
</evidence>
<reference evidence="4 5" key="1">
    <citation type="submission" date="2020-04" db="EMBL/GenBank/DDBJ databases">
        <title>Genome sequencing of novel species.</title>
        <authorList>
            <person name="Heo J."/>
            <person name="Kim S.-J."/>
            <person name="Kim J.-S."/>
            <person name="Hong S.-B."/>
            <person name="Kwon S.-W."/>
        </authorList>
    </citation>
    <scope>NUCLEOTIDE SEQUENCE [LARGE SCALE GENOMIC DNA]</scope>
    <source>
        <strain evidence="4 5">CJU-R4</strain>
    </source>
</reference>
<keyword evidence="2" id="KW-0456">Lyase</keyword>